<evidence type="ECO:0000313" key="2">
    <source>
        <dbReference type="EMBL" id="AUY01026.1"/>
    </source>
</evidence>
<dbReference type="EMBL" id="CP026399">
    <property type="protein sequence ID" value="AUY01026.1"/>
    <property type="molecule type" value="Genomic_DNA"/>
</dbReference>
<evidence type="ECO:0000256" key="1">
    <source>
        <dbReference type="SAM" id="MobiDB-lite"/>
    </source>
</evidence>
<dbReference type="RefSeq" id="WP_104457396.1">
    <property type="nucleotide sequence ID" value="NZ_CP026399.1"/>
</dbReference>
<dbReference type="AlphaFoldDB" id="A0A7U5YWQ0"/>
<dbReference type="Proteomes" id="UP000239554">
    <property type="component" value="Chromosome"/>
</dbReference>
<dbReference type="Gene3D" id="2.40.50.230">
    <property type="entry name" value="Gp5 N-terminal domain"/>
    <property type="match status" value="1"/>
</dbReference>
<evidence type="ECO:0000313" key="3">
    <source>
        <dbReference type="Proteomes" id="UP000239554"/>
    </source>
</evidence>
<proteinExistence type="predicted"/>
<accession>A0A7U5YWQ0</accession>
<reference evidence="2 3" key="1">
    <citation type="journal article" date="2018" name="MBio">
        <title>Genomic Analysis of Hospital Plumbing Reveals Diverse Reservoir of Bacterial Plasmids Conferring Carbapenem Resistance.</title>
        <authorList>
            <consortium name="NISC Comparative Sequencing Program"/>
            <person name="Weingarten R.A."/>
            <person name="Johnson R.C."/>
            <person name="Conlan S."/>
            <person name="Ramsburg A.M."/>
            <person name="Dekker J.P."/>
            <person name="Lau A.F."/>
            <person name="Khil P."/>
            <person name="Odom R.T."/>
            <person name="Deming C."/>
            <person name="Park M."/>
            <person name="Thomas P.J."/>
            <person name="Henderson D.K."/>
            <person name="Palmore T.N."/>
            <person name="Segre J.A."/>
            <person name="Frank K.M."/>
        </authorList>
    </citation>
    <scope>NUCLEOTIDE SEQUENCE [LARGE SCALE GENOMIC DNA]</scope>
    <source>
        <strain evidence="2 3">ECONIH4</strain>
    </source>
</reference>
<gene>
    <name evidence="2" type="ORF">C3F40_03855</name>
</gene>
<protein>
    <submittedName>
        <fullName evidence="2">Phage baseplate protein</fullName>
    </submittedName>
</protein>
<feature type="region of interest" description="Disordered" evidence="1">
    <location>
        <begin position="210"/>
        <end position="236"/>
    </location>
</feature>
<sequence>MRTSSQLSAIISQELNAAIFALEAKIVSVSGGRATVLPSATRTFGDNPEPIAYPEVENVRLVSLVWDGGKSGISGRVKPGDECLLIALSHGDGDEPDHKTLSSAVALCGFSDFASHKMPDRAGLRVFSGSAFIEWDDGSIKGDTGQGATFEFTGNKMTVNAPGGIDMTAPMTTINGNLTISGSISQGAGGGGNAKFGGDVEITGTSEAADHISGGKSFNGHKHQEQGDGKPTSTPL</sequence>
<organism evidence="2 3">
    <name type="scientific">Escherichia coli</name>
    <dbReference type="NCBI Taxonomy" id="562"/>
    <lineage>
        <taxon>Bacteria</taxon>
        <taxon>Pseudomonadati</taxon>
        <taxon>Pseudomonadota</taxon>
        <taxon>Gammaproteobacteria</taxon>
        <taxon>Enterobacterales</taxon>
        <taxon>Enterobacteriaceae</taxon>
        <taxon>Escherichia</taxon>
    </lineage>
</organism>
<name>A0A7U5YWQ0_ECOLX</name>
<dbReference type="InterPro" id="IPR037026">
    <property type="entry name" value="Vgr_OB-fold_dom_sf"/>
</dbReference>